<accession>A0A0L0D090</accession>
<evidence type="ECO:0000313" key="9">
    <source>
        <dbReference type="EMBL" id="KNC37917.1"/>
    </source>
</evidence>
<dbReference type="InterPro" id="IPR028598">
    <property type="entry name" value="BOP1/Erb1"/>
</dbReference>
<dbReference type="Proteomes" id="UP000054566">
    <property type="component" value="Unassembled WGS sequence"/>
</dbReference>
<evidence type="ECO:0000313" key="10">
    <source>
        <dbReference type="Proteomes" id="UP000054566"/>
    </source>
</evidence>
<dbReference type="GO" id="GO:0070545">
    <property type="term" value="C:PeBoW complex"/>
    <property type="evidence" value="ECO:0007669"/>
    <property type="project" value="TreeGrafter"/>
</dbReference>
<evidence type="ECO:0000256" key="7">
    <source>
        <dbReference type="SAM" id="MobiDB-lite"/>
    </source>
</evidence>
<evidence type="ECO:0000256" key="4">
    <source>
        <dbReference type="ARBA" id="ARBA00022574"/>
    </source>
</evidence>
<dbReference type="OrthoDB" id="5571054at2759"/>
<organism evidence="9 10">
    <name type="scientific">Plasmodium falciparum RAJ116</name>
    <dbReference type="NCBI Taxonomy" id="580058"/>
    <lineage>
        <taxon>Eukaryota</taxon>
        <taxon>Sar</taxon>
        <taxon>Alveolata</taxon>
        <taxon>Apicomplexa</taxon>
        <taxon>Aconoidasida</taxon>
        <taxon>Haemosporida</taxon>
        <taxon>Plasmodiidae</taxon>
        <taxon>Plasmodium</taxon>
        <taxon>Plasmodium (Laverania)</taxon>
    </lineage>
</organism>
<keyword evidence="3" id="KW-0698">rRNA processing</keyword>
<evidence type="ECO:0000256" key="5">
    <source>
        <dbReference type="ARBA" id="ARBA00022737"/>
    </source>
</evidence>
<feature type="compositionally biased region" description="Low complexity" evidence="7">
    <location>
        <begin position="1"/>
        <end position="11"/>
    </location>
</feature>
<keyword evidence="6" id="KW-0539">Nucleus</keyword>
<keyword evidence="5" id="KW-0677">Repeat</keyword>
<sequence>MNQNGEINTKNNEGKNKEQNKDGDKKKVKKLNYDKDELLENDVTKVAGEFDEEKEGNQEMKSFEKMTEKSKKKKDSKKMKNMKKMKKKKKLEKMKNLINSTNNSNNEKDENDFIETFKKKNKKNIKKDKKKTKDTDYEDTVVSSEIHDVITGAGDNSNIYINEEIDESDDEYNINTLGNFDLKHYEDFDIIGYDIEGKKIYKSDENLIDDFLNSQRDENHWRKIKDVKNNRVVQLTDADLQIIKSIRENKVATILNDANYIYENDKEEYKLYPSGIINQKEE</sequence>
<evidence type="ECO:0000256" key="1">
    <source>
        <dbReference type="ARBA" id="ARBA00004604"/>
    </source>
</evidence>
<evidence type="ECO:0000256" key="3">
    <source>
        <dbReference type="ARBA" id="ARBA00022552"/>
    </source>
</evidence>
<keyword evidence="2" id="KW-0690">Ribosome biogenesis</keyword>
<dbReference type="GO" id="GO:0000463">
    <property type="term" value="P:maturation of LSU-rRNA from tricistronic rRNA transcript (SSU-rRNA, 5.8S rRNA, LSU-rRNA)"/>
    <property type="evidence" value="ECO:0007669"/>
    <property type="project" value="TreeGrafter"/>
</dbReference>
<protein>
    <recommendedName>
        <fullName evidence="8">BOP1 N-terminal domain-containing protein</fullName>
    </recommendedName>
</protein>
<reference evidence="10" key="2">
    <citation type="submission" date="2015-07" db="EMBL/GenBank/DDBJ databases">
        <title>The genome sequence of Plasmodium falciparum RAJ116.</title>
        <authorList>
            <consortium name="The Broad Institute Genome Sequencing Platform"/>
            <person name="Volkman S.K."/>
            <person name="Neafsey D.E."/>
            <person name="Dash A.P."/>
            <person name="Chitnis C.E."/>
            <person name="Hartl D.L."/>
            <person name="Young S.K."/>
            <person name="Kodira C.D."/>
            <person name="Zeng Q."/>
            <person name="Koehrsen M."/>
            <person name="Godfrey P."/>
            <person name="Alvarado L."/>
            <person name="Berlin A."/>
            <person name="Borenstein D."/>
            <person name="Chen Z."/>
            <person name="Engels R."/>
            <person name="Freedman E."/>
            <person name="Gellesch M."/>
            <person name="Goldberg J."/>
            <person name="Griggs A."/>
            <person name="Gujja S."/>
            <person name="Heiman D."/>
            <person name="Hepburn T."/>
            <person name="Howarth C."/>
            <person name="Jen D."/>
            <person name="Larson L."/>
            <person name="Lewis B."/>
            <person name="Mehta T."/>
            <person name="Park D."/>
            <person name="Pearson M."/>
            <person name="Roberts A."/>
            <person name="Saif S."/>
            <person name="Shea T."/>
            <person name="Shenoy N."/>
            <person name="Sisk P."/>
            <person name="Stolte C."/>
            <person name="Sykes S."/>
            <person name="Walk T."/>
            <person name="White J."/>
            <person name="Yandava C."/>
            <person name="Wirth D.F."/>
            <person name="Nusbaum C."/>
            <person name="Birren B."/>
        </authorList>
    </citation>
    <scope>NUCLEOTIDE SEQUENCE [LARGE SCALE GENOMIC DNA]</scope>
    <source>
        <strain evidence="10">RAJ116</strain>
    </source>
</reference>
<keyword evidence="4" id="KW-0853">WD repeat</keyword>
<dbReference type="PANTHER" id="PTHR17605:SF0">
    <property type="entry name" value="RIBOSOME BIOGENESIS PROTEIN BOP1"/>
    <property type="match status" value="1"/>
</dbReference>
<dbReference type="InterPro" id="IPR012953">
    <property type="entry name" value="BOP1_N_dom"/>
</dbReference>
<feature type="compositionally biased region" description="Basic and acidic residues" evidence="7">
    <location>
        <begin position="55"/>
        <end position="69"/>
    </location>
</feature>
<dbReference type="GO" id="GO:0030687">
    <property type="term" value="C:preribosome, large subunit precursor"/>
    <property type="evidence" value="ECO:0007669"/>
    <property type="project" value="TreeGrafter"/>
</dbReference>
<proteinExistence type="predicted"/>
<comment type="subcellular location">
    <subcellularLocation>
        <location evidence="1">Nucleus</location>
        <location evidence="1">Nucleolus</location>
    </subcellularLocation>
</comment>
<feature type="compositionally biased region" description="Basic residues" evidence="7">
    <location>
        <begin position="70"/>
        <end position="92"/>
    </location>
</feature>
<dbReference type="PANTHER" id="PTHR17605">
    <property type="entry name" value="RIBOSOME BIOGENESIS PROTEIN BOP1 BLOCK OF PROLIFERATION 1 PROTEIN"/>
    <property type="match status" value="1"/>
</dbReference>
<evidence type="ECO:0000256" key="6">
    <source>
        <dbReference type="ARBA" id="ARBA00023242"/>
    </source>
</evidence>
<dbReference type="AlphaFoldDB" id="A0A0L0D090"/>
<gene>
    <name evidence="9" type="ORF">PFLG_02946</name>
</gene>
<feature type="compositionally biased region" description="Basic and acidic residues" evidence="7">
    <location>
        <begin position="12"/>
        <end position="38"/>
    </location>
</feature>
<evidence type="ECO:0000259" key="8">
    <source>
        <dbReference type="SMART" id="SM01035"/>
    </source>
</evidence>
<name>A0A0L0D090_PLAFA</name>
<dbReference type="EMBL" id="GG664761">
    <property type="protein sequence ID" value="KNC37917.1"/>
    <property type="molecule type" value="Genomic_DNA"/>
</dbReference>
<feature type="domain" description="BOP1 N-terminal" evidence="8">
    <location>
        <begin position="185"/>
        <end position="282"/>
    </location>
</feature>
<dbReference type="Pfam" id="PF08145">
    <property type="entry name" value="BOP1NT"/>
    <property type="match status" value="1"/>
</dbReference>
<evidence type="ECO:0000256" key="2">
    <source>
        <dbReference type="ARBA" id="ARBA00022517"/>
    </source>
</evidence>
<dbReference type="GO" id="GO:0043021">
    <property type="term" value="F:ribonucleoprotein complex binding"/>
    <property type="evidence" value="ECO:0007669"/>
    <property type="project" value="TreeGrafter"/>
</dbReference>
<reference evidence="10" key="1">
    <citation type="submission" date="2015-07" db="EMBL/GenBank/DDBJ databases">
        <title>Annotation of Plasmodium falciparum RAJ116.</title>
        <authorList>
            <consortium name="The Broad Institute Genome Sequencing Platform"/>
            <person name="Volkman S.K."/>
            <person name="Neafsey D.E."/>
            <person name="Dash A.P."/>
            <person name="Chitnis C.E."/>
            <person name="Hartl D.L."/>
            <person name="Young S.K."/>
            <person name="Zeng Q."/>
            <person name="Koehrsen M."/>
            <person name="Alvarado L."/>
            <person name="Berlin A."/>
            <person name="Borenstein D."/>
            <person name="Chapman S.B."/>
            <person name="Chen Z."/>
            <person name="Engels R."/>
            <person name="Freedman E."/>
            <person name="Gellesch M."/>
            <person name="Goldberg J."/>
            <person name="Griggs A."/>
            <person name="Gujja S."/>
            <person name="Heilman E.R."/>
            <person name="Heiman D.I."/>
            <person name="Howarth C."/>
            <person name="Jen D."/>
            <person name="Larson L."/>
            <person name="Mehta T."/>
            <person name="Neiman D."/>
            <person name="Park D."/>
            <person name="Pearson M."/>
            <person name="Roberts A."/>
            <person name="Saif S."/>
            <person name="Shea T."/>
            <person name="Shenoy N."/>
            <person name="Sisk P."/>
            <person name="Stolte C."/>
            <person name="Sykes S."/>
            <person name="Walk T."/>
            <person name="White J."/>
            <person name="Yandava C."/>
            <person name="Haas B."/>
            <person name="Henn M.R."/>
            <person name="Nusbaum C."/>
            <person name="Birren B."/>
        </authorList>
    </citation>
    <scope>NUCLEOTIDE SEQUENCE [LARGE SCALE GENOMIC DNA]</scope>
    <source>
        <strain evidence="10">RAJ116</strain>
    </source>
</reference>
<feature type="region of interest" description="Disordered" evidence="7">
    <location>
        <begin position="1"/>
        <end position="92"/>
    </location>
</feature>
<dbReference type="SMART" id="SM01035">
    <property type="entry name" value="BOP1NT"/>
    <property type="match status" value="1"/>
</dbReference>